<dbReference type="AlphaFoldDB" id="A0A316FIE6"/>
<protein>
    <recommendedName>
        <fullName evidence="4">CVNH domain-containing protein</fullName>
    </recommendedName>
</protein>
<dbReference type="EMBL" id="QGGU01000010">
    <property type="protein sequence ID" value="PWK47885.1"/>
    <property type="molecule type" value="Genomic_DNA"/>
</dbReference>
<keyword evidence="1" id="KW-0732">Signal</keyword>
<sequence>MKITVKLYTKLSMTISILVLTLLSPLANAITVVNNSDGSGYAYGVLEHNSTSASITCARAEGVNTSTTSSYSSTWCTANNGSGKTAYCYNSSAEFAEKLRGLSDHGRLWFNWSASGECTAMQIVNSTNYLPAP</sequence>
<organism evidence="2 3">
    <name type="scientific">Pleionea mediterranea</name>
    <dbReference type="NCBI Taxonomy" id="523701"/>
    <lineage>
        <taxon>Bacteria</taxon>
        <taxon>Pseudomonadati</taxon>
        <taxon>Pseudomonadota</taxon>
        <taxon>Gammaproteobacteria</taxon>
        <taxon>Oceanospirillales</taxon>
        <taxon>Pleioneaceae</taxon>
        <taxon>Pleionea</taxon>
    </lineage>
</organism>
<proteinExistence type="predicted"/>
<keyword evidence="3" id="KW-1185">Reference proteome</keyword>
<dbReference type="RefSeq" id="WP_109764421.1">
    <property type="nucleotide sequence ID" value="NZ_QGGU01000010.1"/>
</dbReference>
<comment type="caution">
    <text evidence="2">The sequence shown here is derived from an EMBL/GenBank/DDBJ whole genome shotgun (WGS) entry which is preliminary data.</text>
</comment>
<reference evidence="2 3" key="1">
    <citation type="submission" date="2018-05" db="EMBL/GenBank/DDBJ databases">
        <title>Genomic Encyclopedia of Type Strains, Phase IV (KMG-IV): sequencing the most valuable type-strain genomes for metagenomic binning, comparative biology and taxonomic classification.</title>
        <authorList>
            <person name="Goeker M."/>
        </authorList>
    </citation>
    <scope>NUCLEOTIDE SEQUENCE [LARGE SCALE GENOMIC DNA]</scope>
    <source>
        <strain evidence="2 3">DSM 25350</strain>
    </source>
</reference>
<dbReference type="Proteomes" id="UP000245790">
    <property type="component" value="Unassembled WGS sequence"/>
</dbReference>
<feature type="chain" id="PRO_5016247727" description="CVNH domain-containing protein" evidence="1">
    <location>
        <begin position="30"/>
        <end position="133"/>
    </location>
</feature>
<evidence type="ECO:0008006" key="4">
    <source>
        <dbReference type="Google" id="ProtNLM"/>
    </source>
</evidence>
<gene>
    <name evidence="2" type="ORF">C8D97_110100</name>
</gene>
<evidence type="ECO:0000313" key="3">
    <source>
        <dbReference type="Proteomes" id="UP000245790"/>
    </source>
</evidence>
<evidence type="ECO:0000313" key="2">
    <source>
        <dbReference type="EMBL" id="PWK47885.1"/>
    </source>
</evidence>
<evidence type="ECO:0000256" key="1">
    <source>
        <dbReference type="SAM" id="SignalP"/>
    </source>
</evidence>
<dbReference type="OrthoDB" id="9856213at2"/>
<accession>A0A316FIE6</accession>
<name>A0A316FIE6_9GAMM</name>
<feature type="signal peptide" evidence="1">
    <location>
        <begin position="1"/>
        <end position="29"/>
    </location>
</feature>